<organism evidence="1">
    <name type="scientific">Anguilla anguilla</name>
    <name type="common">European freshwater eel</name>
    <name type="synonym">Muraena anguilla</name>
    <dbReference type="NCBI Taxonomy" id="7936"/>
    <lineage>
        <taxon>Eukaryota</taxon>
        <taxon>Metazoa</taxon>
        <taxon>Chordata</taxon>
        <taxon>Craniata</taxon>
        <taxon>Vertebrata</taxon>
        <taxon>Euteleostomi</taxon>
        <taxon>Actinopterygii</taxon>
        <taxon>Neopterygii</taxon>
        <taxon>Teleostei</taxon>
        <taxon>Anguilliformes</taxon>
        <taxon>Anguillidae</taxon>
        <taxon>Anguilla</taxon>
    </lineage>
</organism>
<reference evidence="1" key="1">
    <citation type="submission" date="2014-11" db="EMBL/GenBank/DDBJ databases">
        <authorList>
            <person name="Amaro Gonzalez C."/>
        </authorList>
    </citation>
    <scope>NUCLEOTIDE SEQUENCE</scope>
</reference>
<reference evidence="1" key="2">
    <citation type="journal article" date="2015" name="Fish Shellfish Immunol.">
        <title>Early steps in the European eel (Anguilla anguilla)-Vibrio vulnificus interaction in the gills: Role of the RtxA13 toxin.</title>
        <authorList>
            <person name="Callol A."/>
            <person name="Pajuelo D."/>
            <person name="Ebbesson L."/>
            <person name="Teles M."/>
            <person name="MacKenzie S."/>
            <person name="Amaro C."/>
        </authorList>
    </citation>
    <scope>NUCLEOTIDE SEQUENCE</scope>
</reference>
<sequence>MNCVLFSSSSFNYYHSHTQ</sequence>
<dbReference type="AlphaFoldDB" id="A0A0E9R0A2"/>
<evidence type="ECO:0000313" key="1">
    <source>
        <dbReference type="EMBL" id="JAH22187.1"/>
    </source>
</evidence>
<accession>A0A0E9R0A2</accession>
<name>A0A0E9R0A2_ANGAN</name>
<protein>
    <submittedName>
        <fullName evidence="1">Uncharacterized protein</fullName>
    </submittedName>
</protein>
<proteinExistence type="predicted"/>
<dbReference type="EMBL" id="GBXM01086390">
    <property type="protein sequence ID" value="JAH22187.1"/>
    <property type="molecule type" value="Transcribed_RNA"/>
</dbReference>